<accession>A0A090I7W2</accession>
<dbReference type="AlphaFoldDB" id="A0A090I7W2"/>
<keyword evidence="1" id="KW-0812">Transmembrane</keyword>
<reference evidence="3" key="1">
    <citation type="submission" date="2014-09" db="EMBL/GenBank/DDBJ databases">
        <authorList>
            <person name="Hjerde E."/>
        </authorList>
    </citation>
    <scope>NUCLEOTIDE SEQUENCE [LARGE SCALE GENOMIC DNA]</scope>
    <source>
        <strain evidence="3">06/09/139</strain>
    </source>
</reference>
<dbReference type="HOGENOM" id="CLU_101377_0_0_6"/>
<keyword evidence="1" id="KW-1133">Transmembrane helix</keyword>
<organism evidence="2 3">
    <name type="scientific">Aliivibrio wodanis</name>
    <dbReference type="NCBI Taxonomy" id="80852"/>
    <lineage>
        <taxon>Bacteria</taxon>
        <taxon>Pseudomonadati</taxon>
        <taxon>Pseudomonadota</taxon>
        <taxon>Gammaproteobacteria</taxon>
        <taxon>Vibrionales</taxon>
        <taxon>Vibrionaceae</taxon>
        <taxon>Aliivibrio</taxon>
    </lineage>
</organism>
<dbReference type="OrthoDB" id="95459at2"/>
<dbReference type="PATRIC" id="fig|80852.17.peg.3874"/>
<gene>
    <name evidence="2" type="ORF">AWOD_II_1072</name>
</gene>
<dbReference type="InterPro" id="IPR046160">
    <property type="entry name" value="DUF6162"/>
</dbReference>
<dbReference type="KEGG" id="awd:AWOD_II_1072"/>
<protein>
    <submittedName>
        <fullName evidence="2">Putative membrane protein</fullName>
    </submittedName>
</protein>
<evidence type="ECO:0000313" key="2">
    <source>
        <dbReference type="EMBL" id="CED57691.1"/>
    </source>
</evidence>
<sequence length="187" mass="21218">MIIQSVTPNNGSAEGKWIALIIGCILLIAVVALPYHQSNDKGVKLESHQVLITDLTQDDLAMIAELRLAYEEIYDIQAESTEENAWPEIAYLADEWLPPFVQDQSWERRGKHQWQHLGSGVYLGLKVKKEGAASFIFNVKGDDIELWLNSELMLTTISPAPISWNESELIQQHWMQVVFPAHDTHLN</sequence>
<dbReference type="Proteomes" id="UP000032427">
    <property type="component" value="Chromosome 2"/>
</dbReference>
<dbReference type="STRING" id="80852.AWOD_II_1072"/>
<feature type="transmembrane region" description="Helical" evidence="1">
    <location>
        <begin position="17"/>
        <end position="35"/>
    </location>
</feature>
<keyword evidence="3" id="KW-1185">Reference proteome</keyword>
<dbReference type="EMBL" id="LN554847">
    <property type="protein sequence ID" value="CED57691.1"/>
    <property type="molecule type" value="Genomic_DNA"/>
</dbReference>
<proteinExistence type="predicted"/>
<name>A0A090I7W2_9GAMM</name>
<keyword evidence="1" id="KW-0472">Membrane</keyword>
<dbReference type="Pfam" id="PF19659">
    <property type="entry name" value="DUF6162"/>
    <property type="match status" value="1"/>
</dbReference>
<dbReference type="GeneID" id="28543326"/>
<evidence type="ECO:0000313" key="3">
    <source>
        <dbReference type="Proteomes" id="UP000032427"/>
    </source>
</evidence>
<evidence type="ECO:0000256" key="1">
    <source>
        <dbReference type="SAM" id="Phobius"/>
    </source>
</evidence>